<sequence length="404" mass="45815">MKILVINGDCIQTNTSANLCHLAYICGLLDAGHEVSLLSADGRDYKTDPAMAIPAGVKHYTIYGTSFYERISLKKRERISKFVKTEIRSVQDSEANGGIMQRLKSAVLTCYGVHGIYATFVRRAQRFRSDVAYDYVISISTPVTSHLLTYNLLKTGHIKATHWIQIWEDPWYSDAYGFNGKTDIFNEEKRLLSFAERICYVSPLTLNNQQRLFPESAEKMFWMPLPAYYKDATPVHKTSGRNIYGYFGDYAPAARDLEPFYTAADKARVEVNICGNPSNLFHSTDKIHIHPRLPLAELKPIEDNTNVLVFLCNRQGGQIPGKIYQYSATDKTILFILDGTDDEQAMLKDYFGKFNRYIFCQNTVEDITRAIRQIESGDIGSVQNVSLDDFEPAKIVKSILEATK</sequence>
<comment type="caution">
    <text evidence="1">The sequence shown here is derived from an EMBL/GenBank/DDBJ whole genome shotgun (WGS) entry which is preliminary data.</text>
</comment>
<protein>
    <recommendedName>
        <fullName evidence="3">Glycosyltransferase subfamily 4-like N-terminal domain-containing protein</fullName>
    </recommendedName>
</protein>
<gene>
    <name evidence="1" type="ORF">KQI75_06270</name>
</gene>
<dbReference type="EMBL" id="JAHLQI010000002">
    <property type="protein sequence ID" value="MBU5490228.1"/>
    <property type="molecule type" value="Genomic_DNA"/>
</dbReference>
<keyword evidence="2" id="KW-1185">Reference proteome</keyword>
<dbReference type="Proteomes" id="UP000783588">
    <property type="component" value="Unassembled WGS sequence"/>
</dbReference>
<accession>A0ABS6ERT9</accession>
<reference evidence="1 2" key="1">
    <citation type="submission" date="2021-06" db="EMBL/GenBank/DDBJ databases">
        <authorList>
            <person name="Sun Q."/>
            <person name="Li D."/>
        </authorList>
    </citation>
    <scope>NUCLEOTIDE SEQUENCE [LARGE SCALE GENOMIC DNA]</scope>
    <source>
        <strain evidence="1 2">MSJd-7</strain>
    </source>
</reference>
<organism evidence="1 2">
    <name type="scientific">Butyricicoccus intestinisimiae</name>
    <dbReference type="NCBI Taxonomy" id="2841509"/>
    <lineage>
        <taxon>Bacteria</taxon>
        <taxon>Bacillati</taxon>
        <taxon>Bacillota</taxon>
        <taxon>Clostridia</taxon>
        <taxon>Eubacteriales</taxon>
        <taxon>Butyricicoccaceae</taxon>
        <taxon>Butyricicoccus</taxon>
    </lineage>
</organism>
<evidence type="ECO:0000313" key="1">
    <source>
        <dbReference type="EMBL" id="MBU5490228.1"/>
    </source>
</evidence>
<evidence type="ECO:0008006" key="3">
    <source>
        <dbReference type="Google" id="ProtNLM"/>
    </source>
</evidence>
<proteinExistence type="predicted"/>
<evidence type="ECO:0000313" key="2">
    <source>
        <dbReference type="Proteomes" id="UP000783588"/>
    </source>
</evidence>
<dbReference type="RefSeq" id="WP_216469866.1">
    <property type="nucleotide sequence ID" value="NZ_JAHLQI010000002.1"/>
</dbReference>
<name>A0ABS6ERT9_9FIRM</name>